<gene>
    <name evidence="1" type="ORF">GCK72_000514</name>
</gene>
<dbReference type="GeneID" id="78773118"/>
<organism evidence="1 2">
    <name type="scientific">Caenorhabditis remanei</name>
    <name type="common">Caenorhabditis vulgaris</name>
    <dbReference type="NCBI Taxonomy" id="31234"/>
    <lineage>
        <taxon>Eukaryota</taxon>
        <taxon>Metazoa</taxon>
        <taxon>Ecdysozoa</taxon>
        <taxon>Nematoda</taxon>
        <taxon>Chromadorea</taxon>
        <taxon>Rhabditida</taxon>
        <taxon>Rhabditina</taxon>
        <taxon>Rhabditomorpha</taxon>
        <taxon>Rhabditoidea</taxon>
        <taxon>Rhabditidae</taxon>
        <taxon>Peloderinae</taxon>
        <taxon>Caenorhabditis</taxon>
    </lineage>
</organism>
<name>A0A6A5HNC2_CAERE</name>
<dbReference type="RefSeq" id="XP_053591184.1">
    <property type="nucleotide sequence ID" value="XM_053722539.1"/>
</dbReference>
<protein>
    <submittedName>
        <fullName evidence="1">Uncharacterized protein</fullName>
    </submittedName>
</protein>
<dbReference type="CTD" id="78773118"/>
<evidence type="ECO:0000313" key="2">
    <source>
        <dbReference type="Proteomes" id="UP000483820"/>
    </source>
</evidence>
<sequence>MRFYNSFFTGFLSSTITSKYTIPRRDEMSCSMLRAYARHSTMTSLLRGMESNLTMAIGSPVDSARWHVNDFSNVLLIDVGGSTAVDGDRSWLVAFLDLFWDRVGWEIGWTPSDETIQRDDDTCQKTHWILLKIIIAIPASTFPSLRRIRIVLAEISLDLFNVCFVDIQFVFTAPFGKGAMARSPPEVIGPDVEAVTRGDIGGVGRAFRLLK</sequence>
<reference evidence="1 2" key="1">
    <citation type="submission" date="2019-12" db="EMBL/GenBank/DDBJ databases">
        <title>Chromosome-level assembly of the Caenorhabditis remanei genome.</title>
        <authorList>
            <person name="Teterina A.A."/>
            <person name="Willis J.H."/>
            <person name="Phillips P.C."/>
        </authorList>
    </citation>
    <scope>NUCLEOTIDE SEQUENCE [LARGE SCALE GENOMIC DNA]</scope>
    <source>
        <strain evidence="1 2">PX506</strain>
        <tissue evidence="1">Whole organism</tissue>
    </source>
</reference>
<evidence type="ECO:0000313" key="1">
    <source>
        <dbReference type="EMBL" id="KAF1768701.1"/>
    </source>
</evidence>
<dbReference type="Proteomes" id="UP000483820">
    <property type="component" value="Chromosome I"/>
</dbReference>
<dbReference type="EMBL" id="WUAV01000001">
    <property type="protein sequence ID" value="KAF1768701.1"/>
    <property type="molecule type" value="Genomic_DNA"/>
</dbReference>
<accession>A0A6A5HNC2</accession>
<dbReference type="KEGG" id="crq:GCK72_000514"/>
<comment type="caution">
    <text evidence="1">The sequence shown here is derived from an EMBL/GenBank/DDBJ whole genome shotgun (WGS) entry which is preliminary data.</text>
</comment>
<dbReference type="AlphaFoldDB" id="A0A6A5HNC2"/>
<proteinExistence type="predicted"/>